<name>D2PCS2_SACI9</name>
<proteinExistence type="predicted"/>
<evidence type="ECO:0000313" key="1">
    <source>
        <dbReference type="EMBL" id="ADB87492.1"/>
    </source>
</evidence>
<organism evidence="1 2">
    <name type="scientific">Saccharolobus islandicus (strain L.D.8.5 / Lassen #2)</name>
    <name type="common">Sulfolobus islandicus</name>
    <dbReference type="NCBI Taxonomy" id="425944"/>
    <lineage>
        <taxon>Archaea</taxon>
        <taxon>Thermoproteota</taxon>
        <taxon>Thermoprotei</taxon>
        <taxon>Sulfolobales</taxon>
        <taxon>Sulfolobaceae</taxon>
        <taxon>Saccharolobus</taxon>
    </lineage>
</organism>
<sequence length="46" mass="5171">MIKTNGRPIKKSPVITGIIAVLSSKGWEYPKDLLSIVRIEIHKIIN</sequence>
<protein>
    <submittedName>
        <fullName evidence="1">Uncharacterized protein</fullName>
    </submittedName>
</protein>
<dbReference type="HOGENOM" id="CLU_3178752_0_0_2"/>
<dbReference type="EMBL" id="CP001731">
    <property type="protein sequence ID" value="ADB87492.1"/>
    <property type="molecule type" value="Genomic_DNA"/>
</dbReference>
<evidence type="ECO:0000313" key="2">
    <source>
        <dbReference type="Proteomes" id="UP000001404"/>
    </source>
</evidence>
<accession>D2PCS2</accession>
<gene>
    <name evidence="1" type="ordered locus">LD85_1834</name>
</gene>
<reference evidence="2" key="1">
    <citation type="journal article" date="2009" name="Proc. Natl. Acad. Sci. U.S.A.">
        <title>Biogeography of the Sulfolobus islandicus pan-genome.</title>
        <authorList>
            <person name="Reno M.L."/>
            <person name="Held N.L."/>
            <person name="Fields C.J."/>
            <person name="Burke P.V."/>
            <person name="Whitaker R.J."/>
        </authorList>
    </citation>
    <scope>NUCLEOTIDE SEQUENCE [LARGE SCALE GENOMIC DNA]</scope>
    <source>
        <strain evidence="2">L.D.8.5 / Lassen #2</strain>
    </source>
</reference>
<dbReference type="AlphaFoldDB" id="D2PCS2"/>
<dbReference type="KEGG" id="sii:LD85_1834"/>
<dbReference type="Proteomes" id="UP000001404">
    <property type="component" value="Chromosome"/>
</dbReference>